<evidence type="ECO:0000313" key="2">
    <source>
        <dbReference type="Proteomes" id="UP001054821"/>
    </source>
</evidence>
<keyword evidence="2" id="KW-1185">Reference proteome</keyword>
<dbReference type="AlphaFoldDB" id="A0AAD4YYZ3"/>
<reference evidence="1 2" key="1">
    <citation type="journal article" date="2022" name="G3 (Bethesda)">
        <title>Whole-genome sequence and methylome profiling of the almond [Prunus dulcis (Mill.) D.A. Webb] cultivar 'Nonpareil'.</title>
        <authorList>
            <person name="D'Amico-Willman K.M."/>
            <person name="Ouma W.Z."/>
            <person name="Meulia T."/>
            <person name="Sideli G.M."/>
            <person name="Gradziel T.M."/>
            <person name="Fresnedo-Ramirez J."/>
        </authorList>
    </citation>
    <scope>NUCLEOTIDE SEQUENCE [LARGE SCALE GENOMIC DNA]</scope>
    <source>
        <strain evidence="1">Clone GOH B32 T37-40</strain>
    </source>
</reference>
<evidence type="ECO:0000313" key="1">
    <source>
        <dbReference type="EMBL" id="KAI5326529.1"/>
    </source>
</evidence>
<name>A0AAD4YYZ3_PRUDU</name>
<comment type="caution">
    <text evidence="1">The sequence shown here is derived from an EMBL/GenBank/DDBJ whole genome shotgun (WGS) entry which is preliminary data.</text>
</comment>
<proteinExistence type="predicted"/>
<dbReference type="EMBL" id="JAJFAZ020000006">
    <property type="protein sequence ID" value="KAI5326529.1"/>
    <property type="molecule type" value="Genomic_DNA"/>
</dbReference>
<sequence>MLKRYCVRLNTRYSPLPCVTFVGVSQSLILLKQQRFCGFCLVVEGKVRNRKDIKFVVALFGIDMFASSEYENFPLELILSVFVANKLNLNHIILLTKNDLGSEFYAFLSFLGSQIEGC</sequence>
<accession>A0AAD4YYZ3</accession>
<organism evidence="1 2">
    <name type="scientific">Prunus dulcis</name>
    <name type="common">Almond</name>
    <name type="synonym">Amygdalus dulcis</name>
    <dbReference type="NCBI Taxonomy" id="3755"/>
    <lineage>
        <taxon>Eukaryota</taxon>
        <taxon>Viridiplantae</taxon>
        <taxon>Streptophyta</taxon>
        <taxon>Embryophyta</taxon>
        <taxon>Tracheophyta</taxon>
        <taxon>Spermatophyta</taxon>
        <taxon>Magnoliopsida</taxon>
        <taxon>eudicotyledons</taxon>
        <taxon>Gunneridae</taxon>
        <taxon>Pentapetalae</taxon>
        <taxon>rosids</taxon>
        <taxon>fabids</taxon>
        <taxon>Rosales</taxon>
        <taxon>Rosaceae</taxon>
        <taxon>Amygdaloideae</taxon>
        <taxon>Amygdaleae</taxon>
        <taxon>Prunus</taxon>
    </lineage>
</organism>
<dbReference type="Proteomes" id="UP001054821">
    <property type="component" value="Chromosome 6"/>
</dbReference>
<protein>
    <submittedName>
        <fullName evidence="1">Uncharacterized protein</fullName>
    </submittedName>
</protein>
<gene>
    <name evidence="1" type="ORF">L3X38_035603</name>
</gene>